<evidence type="ECO:0000256" key="1">
    <source>
        <dbReference type="ARBA" id="ARBA00008766"/>
    </source>
</evidence>
<dbReference type="PANTHER" id="PTHR43763:SF6">
    <property type="entry name" value="XAA-PRO AMINOPEPTIDASE 1"/>
    <property type="match status" value="1"/>
</dbReference>
<dbReference type="GO" id="GO:0004177">
    <property type="term" value="F:aminopeptidase activity"/>
    <property type="evidence" value="ECO:0007669"/>
    <property type="project" value="UniProtKB-KW"/>
</dbReference>
<dbReference type="InterPro" id="IPR000587">
    <property type="entry name" value="Creatinase_N"/>
</dbReference>
<dbReference type="InterPro" id="IPR032416">
    <property type="entry name" value="Peptidase_M24_C"/>
</dbReference>
<evidence type="ECO:0000256" key="2">
    <source>
        <dbReference type="ARBA" id="ARBA00022723"/>
    </source>
</evidence>
<reference evidence="7 8" key="1">
    <citation type="submission" date="2023-07" db="EMBL/GenBank/DDBJ databases">
        <title>Genomic Encyclopedia of Type Strains, Phase IV (KMG-IV): sequencing the most valuable type-strain genomes for metagenomic binning, comparative biology and taxonomic classification.</title>
        <authorList>
            <person name="Goeker M."/>
        </authorList>
    </citation>
    <scope>NUCLEOTIDE SEQUENCE [LARGE SCALE GENOMIC DNA]</scope>
    <source>
        <strain evidence="7 8">DSM 1400</strain>
    </source>
</reference>
<evidence type="ECO:0000259" key="5">
    <source>
        <dbReference type="Pfam" id="PF01321"/>
    </source>
</evidence>
<feature type="domain" description="Peptidase M24" evidence="4">
    <location>
        <begin position="310"/>
        <end position="523"/>
    </location>
</feature>
<dbReference type="Gene3D" id="3.40.350.10">
    <property type="entry name" value="Creatinase/prolidase N-terminal domain"/>
    <property type="match status" value="2"/>
</dbReference>
<dbReference type="InterPro" id="IPR029149">
    <property type="entry name" value="Creatin/AminoP/Spt16_N"/>
</dbReference>
<dbReference type="InterPro" id="IPR033740">
    <property type="entry name" value="Pept_M24B"/>
</dbReference>
<dbReference type="CDD" id="cd01085">
    <property type="entry name" value="APP"/>
    <property type="match status" value="1"/>
</dbReference>
<proteinExistence type="inferred from homology"/>
<dbReference type="EC" id="3.4.11.9" evidence="7"/>
<dbReference type="EMBL" id="JAUSWN010000033">
    <property type="protein sequence ID" value="MDQ0480910.1"/>
    <property type="molecule type" value="Genomic_DNA"/>
</dbReference>
<dbReference type="Pfam" id="PF00557">
    <property type="entry name" value="Peptidase_M24"/>
    <property type="match status" value="1"/>
</dbReference>
<dbReference type="Gene3D" id="3.90.230.10">
    <property type="entry name" value="Creatinase/methionine aminopeptidase superfamily"/>
    <property type="match status" value="1"/>
</dbReference>
<sequence>MEVKERVKKLRELMKEKGIDAYIIPSADAHQSEYVAPHWESRKWISGFTGSAGTAVITLDDAGLWTDGRYFIQAEKQLEGSGIRLFKMGQPSVPTINEWLKDVLKEGSTVGFDGKVISKYFKNMLEKTLCKKNMKYDLQWDLVDMIWEDRPEIPMDSFYSLDVKYAGKSRVQKINEVREEMKKDEATHFILSSLDDIAWLFNIRGNDVPCNPVIISYAIVSENEAILFVDSKKVTDEIRKELEKDNVQVKEYNEIENYLKKLDTTNVVMYDPVKTNMWIVNSINSTINTVEKQNVTTKMKAIKNEVELNNMRKAHIKDGVAMVKFLYWLDTNIGKEKITEISASDKLEGFRSKQENFKGISFDTIAGYKEHAAMMHYKATEETDAELKKEGMLLVDSGGQYLEGTTDITRTIVLGSLTKEEKRDFTLVAKGVINLSLGKFLYGCTGTNVDILARRPLWEYGIDYKCGTGHGVGFFLNVHEGPHAIRVNYVSTVLEDGMDVTNEPGVYKEGKHGIRTENILVVQKDEKTESGQFMKFETITFCPIDLRGIVVEMLTPDEKAWLNTYHKQVYDKLSAYLNEDEREWLKYHTRAI</sequence>
<dbReference type="RefSeq" id="WP_307357212.1">
    <property type="nucleotide sequence ID" value="NZ_BAAACJ010000028.1"/>
</dbReference>
<evidence type="ECO:0000259" key="6">
    <source>
        <dbReference type="Pfam" id="PF16188"/>
    </source>
</evidence>
<feature type="domain" description="Peptidase M24 C-terminal" evidence="6">
    <location>
        <begin position="532"/>
        <end position="592"/>
    </location>
</feature>
<protein>
    <submittedName>
        <fullName evidence="7">Xaa-Pro aminopeptidase</fullName>
        <ecNumber evidence="7">3.4.11.9</ecNumber>
    </submittedName>
</protein>
<evidence type="ECO:0000313" key="8">
    <source>
        <dbReference type="Proteomes" id="UP001224418"/>
    </source>
</evidence>
<dbReference type="InterPro" id="IPR036005">
    <property type="entry name" value="Creatinase/aminopeptidase-like"/>
</dbReference>
<keyword evidence="3 7" id="KW-0378">Hydrolase</keyword>
<evidence type="ECO:0000256" key="3">
    <source>
        <dbReference type="ARBA" id="ARBA00022801"/>
    </source>
</evidence>
<dbReference type="SUPFAM" id="SSF53092">
    <property type="entry name" value="Creatinase/prolidase N-terminal domain"/>
    <property type="match status" value="1"/>
</dbReference>
<evidence type="ECO:0000313" key="7">
    <source>
        <dbReference type="EMBL" id="MDQ0480910.1"/>
    </source>
</evidence>
<dbReference type="Pfam" id="PF16189">
    <property type="entry name" value="Creatinase_N_2"/>
    <property type="match status" value="1"/>
</dbReference>
<dbReference type="Proteomes" id="UP001224418">
    <property type="component" value="Unassembled WGS sequence"/>
</dbReference>
<keyword evidence="7" id="KW-0031">Aminopeptidase</keyword>
<dbReference type="InterPro" id="IPR050422">
    <property type="entry name" value="X-Pro_aminopeptidase_P"/>
</dbReference>
<gene>
    <name evidence="7" type="ORF">QOZ93_002660</name>
</gene>
<dbReference type="Pfam" id="PF16188">
    <property type="entry name" value="Peptidase_M24_C"/>
    <property type="match status" value="1"/>
</dbReference>
<dbReference type="Pfam" id="PF01321">
    <property type="entry name" value="Creatinase_N"/>
    <property type="match status" value="1"/>
</dbReference>
<organism evidence="7 8">
    <name type="scientific">Hathewaya limosa</name>
    <name type="common">Clostridium limosum</name>
    <dbReference type="NCBI Taxonomy" id="1536"/>
    <lineage>
        <taxon>Bacteria</taxon>
        <taxon>Bacillati</taxon>
        <taxon>Bacillota</taxon>
        <taxon>Clostridia</taxon>
        <taxon>Eubacteriales</taxon>
        <taxon>Clostridiaceae</taxon>
        <taxon>Hathewaya</taxon>
    </lineage>
</organism>
<keyword evidence="8" id="KW-1185">Reference proteome</keyword>
<evidence type="ECO:0000259" key="4">
    <source>
        <dbReference type="Pfam" id="PF00557"/>
    </source>
</evidence>
<keyword evidence="7" id="KW-0645">Protease</keyword>
<dbReference type="InterPro" id="IPR000994">
    <property type="entry name" value="Pept_M24"/>
</dbReference>
<dbReference type="PANTHER" id="PTHR43763">
    <property type="entry name" value="XAA-PRO AMINOPEPTIDASE 1"/>
    <property type="match status" value="1"/>
</dbReference>
<feature type="domain" description="Creatinase N-terminal" evidence="5">
    <location>
        <begin position="6"/>
        <end position="133"/>
    </location>
</feature>
<comment type="similarity">
    <text evidence="1">Belongs to the peptidase M24B family.</text>
</comment>
<dbReference type="SUPFAM" id="SSF55920">
    <property type="entry name" value="Creatinase/aminopeptidase"/>
    <property type="match status" value="1"/>
</dbReference>
<name>A0ABU0JWR8_HATLI</name>
<accession>A0ABU0JWR8</accession>
<keyword evidence="2" id="KW-0479">Metal-binding</keyword>
<comment type="caution">
    <text evidence="7">The sequence shown here is derived from an EMBL/GenBank/DDBJ whole genome shotgun (WGS) entry which is preliminary data.</text>
</comment>